<reference evidence="3" key="2">
    <citation type="journal article" date="2014" name="ISME J.">
        <title>Microbial stratification in low pH oxic and suboxic macroscopic growths along an acid mine drainage.</title>
        <authorList>
            <person name="Mendez-Garcia C."/>
            <person name="Mesa V."/>
            <person name="Sprenger R.R."/>
            <person name="Richter M."/>
            <person name="Diez M.S."/>
            <person name="Solano J."/>
            <person name="Bargiela R."/>
            <person name="Golyshina O.V."/>
            <person name="Manteca A."/>
            <person name="Ramos J.L."/>
            <person name="Gallego J.R."/>
            <person name="Llorente I."/>
            <person name="Martins Dos Santos V.A."/>
            <person name="Jensen O.N."/>
            <person name="Pelaez A.I."/>
            <person name="Sanchez J."/>
            <person name="Ferrer M."/>
        </authorList>
    </citation>
    <scope>NUCLEOTIDE SEQUENCE</scope>
</reference>
<dbReference type="GO" id="GO:0008233">
    <property type="term" value="F:peptidase activity"/>
    <property type="evidence" value="ECO:0007669"/>
    <property type="project" value="InterPro"/>
</dbReference>
<evidence type="ECO:0000259" key="2">
    <source>
        <dbReference type="Pfam" id="PF01343"/>
    </source>
</evidence>
<dbReference type="Pfam" id="PF01343">
    <property type="entry name" value="Peptidase_S49"/>
    <property type="match status" value="1"/>
</dbReference>
<organism evidence="3">
    <name type="scientific">mine drainage metagenome</name>
    <dbReference type="NCBI Taxonomy" id="410659"/>
    <lineage>
        <taxon>unclassified sequences</taxon>
        <taxon>metagenomes</taxon>
        <taxon>ecological metagenomes</taxon>
    </lineage>
</organism>
<dbReference type="AlphaFoldDB" id="T0ZMK9"/>
<dbReference type="PANTHER" id="PTHR42987">
    <property type="entry name" value="PEPTIDASE S49"/>
    <property type="match status" value="1"/>
</dbReference>
<dbReference type="SUPFAM" id="SSF52096">
    <property type="entry name" value="ClpP/crotonase"/>
    <property type="match status" value="1"/>
</dbReference>
<dbReference type="PANTHER" id="PTHR42987:SF4">
    <property type="entry name" value="PROTEASE SOHB-RELATED"/>
    <property type="match status" value="1"/>
</dbReference>
<evidence type="ECO:0000256" key="1">
    <source>
        <dbReference type="ARBA" id="ARBA00008683"/>
    </source>
</evidence>
<feature type="domain" description="Peptidase S49" evidence="2">
    <location>
        <begin position="2"/>
        <end position="69"/>
    </location>
</feature>
<comment type="similarity">
    <text evidence="1">Belongs to the peptidase S49 family.</text>
</comment>
<accession>T0ZMK9</accession>
<dbReference type="Gene3D" id="3.90.226.10">
    <property type="entry name" value="2-enoyl-CoA Hydratase, Chain A, domain 1"/>
    <property type="match status" value="1"/>
</dbReference>
<reference evidence="3" key="1">
    <citation type="submission" date="2013-08" db="EMBL/GenBank/DDBJ databases">
        <authorList>
            <person name="Mendez C."/>
            <person name="Richter M."/>
            <person name="Ferrer M."/>
            <person name="Sanchez J."/>
        </authorList>
    </citation>
    <scope>NUCLEOTIDE SEQUENCE</scope>
</reference>
<comment type="caution">
    <text evidence="3">The sequence shown here is derived from an EMBL/GenBank/DDBJ whole genome shotgun (WGS) entry which is preliminary data.</text>
</comment>
<proteinExistence type="inferred from homology"/>
<feature type="non-terminal residue" evidence="3">
    <location>
        <position position="1"/>
    </location>
</feature>
<dbReference type="InterPro" id="IPR029045">
    <property type="entry name" value="ClpP/crotonase-like_dom_sf"/>
</dbReference>
<dbReference type="GO" id="GO:0006508">
    <property type="term" value="P:proteolysis"/>
    <property type="evidence" value="ECO:0007669"/>
    <property type="project" value="InterPro"/>
</dbReference>
<gene>
    <name evidence="3" type="ORF">B1A_20425</name>
</gene>
<dbReference type="EMBL" id="AUZX01015071">
    <property type="protein sequence ID" value="EQD29974.1"/>
    <property type="molecule type" value="Genomic_DNA"/>
</dbReference>
<protein>
    <submittedName>
        <fullName evidence="3">Peptidase S49 domain protein</fullName>
    </submittedName>
</protein>
<dbReference type="InterPro" id="IPR002142">
    <property type="entry name" value="Peptidase_S49"/>
</dbReference>
<evidence type="ECO:0000313" key="3">
    <source>
        <dbReference type="EMBL" id="EQD29974.1"/>
    </source>
</evidence>
<name>T0ZMK9_9ZZZZ</name>
<sequence length="72" mass="7515">RIVASIESVGASGAYYIATATDRIYANDASIVGSVGVIMEWINYGDLLKWAKLKNVTLKAGALKDAGSPPAT</sequence>